<dbReference type="Proteomes" id="UP000825890">
    <property type="component" value="Unassembled WGS sequence"/>
</dbReference>
<protein>
    <submittedName>
        <fullName evidence="1">Uncharacterized protein</fullName>
    </submittedName>
</protein>
<dbReference type="RefSeq" id="XP_044661538.1">
    <property type="nucleotide sequence ID" value="XM_044805603.1"/>
</dbReference>
<comment type="caution">
    <text evidence="1">The sequence shown here is derived from an EMBL/GenBank/DDBJ whole genome shotgun (WGS) entry which is preliminary data.</text>
</comment>
<proteinExistence type="predicted"/>
<organism evidence="1 2">
    <name type="scientific">Cercospora kikuchii</name>
    <dbReference type="NCBI Taxonomy" id="84275"/>
    <lineage>
        <taxon>Eukaryota</taxon>
        <taxon>Fungi</taxon>
        <taxon>Dikarya</taxon>
        <taxon>Ascomycota</taxon>
        <taxon>Pezizomycotina</taxon>
        <taxon>Dothideomycetes</taxon>
        <taxon>Dothideomycetidae</taxon>
        <taxon>Mycosphaerellales</taxon>
        <taxon>Mycosphaerellaceae</taxon>
        <taxon>Cercospora</taxon>
    </lineage>
</organism>
<reference evidence="1 2" key="1">
    <citation type="submission" date="2021-01" db="EMBL/GenBank/DDBJ databases">
        <title>Cercospora kikuchii MAFF 305040 whole genome shotgun sequence.</title>
        <authorList>
            <person name="Kashiwa T."/>
            <person name="Suzuki T."/>
        </authorList>
    </citation>
    <scope>NUCLEOTIDE SEQUENCE [LARGE SCALE GENOMIC DNA]</scope>
    <source>
        <strain evidence="1 2">MAFF 305040</strain>
    </source>
</reference>
<evidence type="ECO:0000313" key="1">
    <source>
        <dbReference type="EMBL" id="GIZ47051.1"/>
    </source>
</evidence>
<dbReference type="OrthoDB" id="3649915at2759"/>
<sequence length="310" mass="36717">MSTDSESDWDYSADGFDTYWRLKDHEWKTGKVLIEELRNVGYAIRSCQRKKSALNKLYQRIDKQLLCYDACSVEELREFVEARGLTVESPRSIEHTRLVETLEKDDDNPSLHKVMDLPAELRVRIYEFYMEDFPIALYKPTQPPLATISRPIRNEFLPVFYKRQEFVLKMRLITKKGCRLQWTPHTDCFIKSLHPNHLAMIRKINIEVHKKVPTLPWGTDVKLLYSFRIQLGDAKHRCSAEVKRCLNGSYPSTVWDIKLKPLRDRVRFAFAMARHRTEDKTPQLRLRDIGQARRLMEEWLGKEENKFALD</sequence>
<keyword evidence="2" id="KW-1185">Reference proteome</keyword>
<evidence type="ECO:0000313" key="2">
    <source>
        <dbReference type="Proteomes" id="UP000825890"/>
    </source>
</evidence>
<dbReference type="GeneID" id="68295727"/>
<gene>
    <name evidence="1" type="ORF">CKM354_001015200</name>
</gene>
<name>A0A9P3CQV1_9PEZI</name>
<dbReference type="AlphaFoldDB" id="A0A9P3CQV1"/>
<accession>A0A9P3CQV1</accession>
<dbReference type="EMBL" id="BOLY01000007">
    <property type="protein sequence ID" value="GIZ47051.1"/>
    <property type="molecule type" value="Genomic_DNA"/>
</dbReference>